<comment type="similarity">
    <text evidence="2">Belongs to the Mediator complex subunit 22 family.</text>
</comment>
<dbReference type="GO" id="GO:0003712">
    <property type="term" value="F:transcription coregulator activity"/>
    <property type="evidence" value="ECO:0007669"/>
    <property type="project" value="InterPro"/>
</dbReference>
<evidence type="ECO:0000256" key="3">
    <source>
        <dbReference type="ARBA" id="ARBA00023015"/>
    </source>
</evidence>
<dbReference type="AlphaFoldDB" id="A0AAD4F5R9"/>
<dbReference type="Pfam" id="PF06179">
    <property type="entry name" value="Med22"/>
    <property type="match status" value="1"/>
</dbReference>
<name>A0AAD4F5R9_9PEZI</name>
<dbReference type="EMBL" id="JAHCVI010000001">
    <property type="protein sequence ID" value="KAG7291278.1"/>
    <property type="molecule type" value="Genomic_DNA"/>
</dbReference>
<evidence type="ECO:0000256" key="2">
    <source>
        <dbReference type="ARBA" id="ARBA00005942"/>
    </source>
</evidence>
<dbReference type="InterPro" id="IPR009332">
    <property type="entry name" value="Med22"/>
</dbReference>
<organism evidence="7 8">
    <name type="scientific">Staphylotrichum longicolle</name>
    <dbReference type="NCBI Taxonomy" id="669026"/>
    <lineage>
        <taxon>Eukaryota</taxon>
        <taxon>Fungi</taxon>
        <taxon>Dikarya</taxon>
        <taxon>Ascomycota</taxon>
        <taxon>Pezizomycotina</taxon>
        <taxon>Sordariomycetes</taxon>
        <taxon>Sordariomycetidae</taxon>
        <taxon>Sordariales</taxon>
        <taxon>Chaetomiaceae</taxon>
        <taxon>Staphylotrichum</taxon>
    </lineage>
</organism>
<sequence length="185" mass="19990">MDRDKNSADNLQERMNILIAEIMTAFRDLVNHAAAPVDNTASTGQTGYSSMALEIMMSGIIKSTEDLLSLTRKIRELWLIGPLKAPGAHDAEVDQAIWQDAAQVFAMFNGLRDDQRQRMVQLAAQAGGGFTYERGEIDGPPPPLQPHPQLPLNETTGLGSDGGSSVQIKVEPQESAAPVPNGQQL</sequence>
<gene>
    <name evidence="7" type="ORF">NEMBOFW57_001290</name>
</gene>
<feature type="compositionally biased region" description="Polar residues" evidence="6">
    <location>
        <begin position="153"/>
        <end position="167"/>
    </location>
</feature>
<dbReference type="Gene3D" id="6.10.280.160">
    <property type="entry name" value="Mediator of RNA polymerase II transcription subunit 22"/>
    <property type="match status" value="1"/>
</dbReference>
<keyword evidence="5" id="KW-0539">Nucleus</keyword>
<protein>
    <submittedName>
        <fullName evidence="7">Uncharacterized protein</fullName>
    </submittedName>
</protein>
<keyword evidence="4" id="KW-0804">Transcription</keyword>
<feature type="region of interest" description="Disordered" evidence="6">
    <location>
        <begin position="131"/>
        <end position="185"/>
    </location>
</feature>
<feature type="compositionally biased region" description="Pro residues" evidence="6">
    <location>
        <begin position="139"/>
        <end position="149"/>
    </location>
</feature>
<dbReference type="Proteomes" id="UP001197093">
    <property type="component" value="Unassembled WGS sequence"/>
</dbReference>
<keyword evidence="3" id="KW-0805">Transcription regulation</keyword>
<evidence type="ECO:0000256" key="6">
    <source>
        <dbReference type="SAM" id="MobiDB-lite"/>
    </source>
</evidence>
<accession>A0AAD4F5R9</accession>
<comment type="caution">
    <text evidence="7">The sequence shown here is derived from an EMBL/GenBank/DDBJ whole genome shotgun (WGS) entry which is preliminary data.</text>
</comment>
<evidence type="ECO:0000256" key="1">
    <source>
        <dbReference type="ARBA" id="ARBA00004123"/>
    </source>
</evidence>
<dbReference type="GO" id="GO:0006357">
    <property type="term" value="P:regulation of transcription by RNA polymerase II"/>
    <property type="evidence" value="ECO:0007669"/>
    <property type="project" value="InterPro"/>
</dbReference>
<proteinExistence type="inferred from homology"/>
<reference evidence="7" key="1">
    <citation type="submission" date="2023-02" db="EMBL/GenBank/DDBJ databases">
        <authorList>
            <person name="Palmer J.M."/>
        </authorList>
    </citation>
    <scope>NUCLEOTIDE SEQUENCE</scope>
    <source>
        <strain evidence="7">FW57</strain>
    </source>
</reference>
<comment type="subcellular location">
    <subcellularLocation>
        <location evidence="1">Nucleus</location>
    </subcellularLocation>
</comment>
<keyword evidence="8" id="KW-1185">Reference proteome</keyword>
<evidence type="ECO:0000313" key="7">
    <source>
        <dbReference type="EMBL" id="KAG7291278.1"/>
    </source>
</evidence>
<dbReference type="GO" id="GO:0016592">
    <property type="term" value="C:mediator complex"/>
    <property type="evidence" value="ECO:0007669"/>
    <property type="project" value="InterPro"/>
</dbReference>
<evidence type="ECO:0000256" key="5">
    <source>
        <dbReference type="ARBA" id="ARBA00023242"/>
    </source>
</evidence>
<evidence type="ECO:0000256" key="4">
    <source>
        <dbReference type="ARBA" id="ARBA00023163"/>
    </source>
</evidence>
<evidence type="ECO:0000313" key="8">
    <source>
        <dbReference type="Proteomes" id="UP001197093"/>
    </source>
</evidence>